<keyword evidence="1" id="KW-0472">Membrane</keyword>
<keyword evidence="1" id="KW-0812">Transmembrane</keyword>
<proteinExistence type="predicted"/>
<sequence length="68" mass="7303">MKVRNIYSGHAERAGPARRGVMRRACGWVAWPAVACALLLACDHAGAVDMLAPGSEYTVVLMLYGKRG</sequence>
<accession>A0A8S4RIP0</accession>
<organism evidence="2 3">
    <name type="scientific">Pararge aegeria aegeria</name>
    <dbReference type="NCBI Taxonomy" id="348720"/>
    <lineage>
        <taxon>Eukaryota</taxon>
        <taxon>Metazoa</taxon>
        <taxon>Ecdysozoa</taxon>
        <taxon>Arthropoda</taxon>
        <taxon>Hexapoda</taxon>
        <taxon>Insecta</taxon>
        <taxon>Pterygota</taxon>
        <taxon>Neoptera</taxon>
        <taxon>Endopterygota</taxon>
        <taxon>Lepidoptera</taxon>
        <taxon>Glossata</taxon>
        <taxon>Ditrysia</taxon>
        <taxon>Papilionoidea</taxon>
        <taxon>Nymphalidae</taxon>
        <taxon>Satyrinae</taxon>
        <taxon>Satyrini</taxon>
        <taxon>Parargina</taxon>
        <taxon>Pararge</taxon>
    </lineage>
</organism>
<protein>
    <submittedName>
        <fullName evidence="2">Jg10755 protein</fullName>
    </submittedName>
</protein>
<keyword evidence="1" id="KW-1133">Transmembrane helix</keyword>
<reference evidence="2" key="1">
    <citation type="submission" date="2022-03" db="EMBL/GenBank/DDBJ databases">
        <authorList>
            <person name="Lindestad O."/>
        </authorList>
    </citation>
    <scope>NUCLEOTIDE SEQUENCE</scope>
</reference>
<keyword evidence="3" id="KW-1185">Reference proteome</keyword>
<dbReference type="EMBL" id="CAKXAJ010025202">
    <property type="protein sequence ID" value="CAH2236375.1"/>
    <property type="molecule type" value="Genomic_DNA"/>
</dbReference>
<gene>
    <name evidence="2" type="primary">jg10755</name>
    <name evidence="2" type="ORF">PAEG_LOCUS13828</name>
</gene>
<comment type="caution">
    <text evidence="2">The sequence shown here is derived from an EMBL/GenBank/DDBJ whole genome shotgun (WGS) entry which is preliminary data.</text>
</comment>
<feature type="transmembrane region" description="Helical" evidence="1">
    <location>
        <begin position="21"/>
        <end position="41"/>
    </location>
</feature>
<dbReference type="OrthoDB" id="6931022at2759"/>
<evidence type="ECO:0000313" key="2">
    <source>
        <dbReference type="EMBL" id="CAH2236375.1"/>
    </source>
</evidence>
<dbReference type="AlphaFoldDB" id="A0A8S4RIP0"/>
<evidence type="ECO:0000256" key="1">
    <source>
        <dbReference type="SAM" id="Phobius"/>
    </source>
</evidence>
<evidence type="ECO:0000313" key="3">
    <source>
        <dbReference type="Proteomes" id="UP000838756"/>
    </source>
</evidence>
<name>A0A8S4RIP0_9NEOP</name>
<dbReference type="Proteomes" id="UP000838756">
    <property type="component" value="Unassembled WGS sequence"/>
</dbReference>